<dbReference type="Proteomes" id="UP000663879">
    <property type="component" value="Unassembled WGS sequence"/>
</dbReference>
<evidence type="ECO:0000256" key="1">
    <source>
        <dbReference type="SAM" id="Coils"/>
    </source>
</evidence>
<dbReference type="PANTHER" id="PTHR46579">
    <property type="entry name" value="F5/8 TYPE C DOMAIN-CONTAINING PROTEIN-RELATED"/>
    <property type="match status" value="1"/>
</dbReference>
<accession>A0A813TZU7</accession>
<evidence type="ECO:0000313" key="4">
    <source>
        <dbReference type="Proteomes" id="UP000663879"/>
    </source>
</evidence>
<proteinExistence type="predicted"/>
<gene>
    <name evidence="3" type="ORF">OXX778_LOCUS7501</name>
</gene>
<keyword evidence="1" id="KW-0175">Coiled coil</keyword>
<evidence type="ECO:0000256" key="2">
    <source>
        <dbReference type="SAM" id="MobiDB-lite"/>
    </source>
</evidence>
<dbReference type="PANTHER" id="PTHR46579:SF1">
    <property type="entry name" value="F5_8 TYPE C DOMAIN-CONTAINING PROTEIN"/>
    <property type="match status" value="1"/>
</dbReference>
<feature type="compositionally biased region" description="Acidic residues" evidence="2">
    <location>
        <begin position="1218"/>
        <end position="1240"/>
    </location>
</feature>
<dbReference type="AlphaFoldDB" id="A0A813TZU7"/>
<dbReference type="EMBL" id="CAJNOC010000960">
    <property type="protein sequence ID" value="CAF0821714.1"/>
    <property type="molecule type" value="Genomic_DNA"/>
</dbReference>
<protein>
    <submittedName>
        <fullName evidence="3">Uncharacterized protein</fullName>
    </submittedName>
</protein>
<reference evidence="3" key="1">
    <citation type="submission" date="2021-02" db="EMBL/GenBank/DDBJ databases">
        <authorList>
            <person name="Nowell W R."/>
        </authorList>
    </citation>
    <scope>NUCLEOTIDE SEQUENCE</scope>
    <source>
        <strain evidence="3">Ploen Becks lab</strain>
    </source>
</reference>
<name>A0A813TZU7_9BILA</name>
<dbReference type="OrthoDB" id="2288618at2759"/>
<keyword evidence="4" id="KW-1185">Reference proteome</keyword>
<sequence>MAFPYKKKFNYILSDKSQPIISKYKKKKILDDYKFSPDDQNVNVTANSIQNSNYNPSNSKDLIFNELEYRTQIYIDDDFEKNGESNEFVKDDPLENELGMNVESDNLIDFFNDSTEITSTDFDDSFEKEFSEKTEEVYNENNIYETFELVYEKFTNSDLDLAAALLCLFYSGNLTQQSFKIVCELIKVVTKNGENEFKIPSDINQCLKWVLDKNIIEHEINWLCLNCKSYKNEIKNKHQGLCQVCGQKLQCDFKVSIVEQLKRIFAKNKNLINFSKDSNEDYLEDVYDGEIYRKIKNIEKCKFFTFLLNTDGVQMCSKSDLSVWPIILVINEIPINQRFNFDNVIIAGLCVSFGKPTLGFLLNSIKNELLILEKGTFLNENQYLKTNFFLISAVFDKPARSSVLNMVASTGYFSCLKCIQEGLRVETENGGTVQTFPVKQVDFELLKRSKELYESHLGECLATGKSVFGIKDKCILNDLKYFHPIENTIIDTMHSISLGVIKTLFVYWFESPISYSYSLKCHVRIIDERLKLIKPPSYVSIAPRSIFLWKIWRSKEFLNYILLYSLIVLYEVMSIEHYNNLILLVLILEFFYSPKIKKSDLPKMKSIIMLFLNDLDELYDQKILKSGFHELIHYPDMVLNFGPINCSNCYPFEELNRKITSLIKGQNLVGQEFLKIFNIIHFLSGFKDRTDNEYFRDFFEKYSIVKSSNTRLLNSSLLKISERKSIKKDRKLSSVFMEEFKIFLEEFVVVDHITYKGHRFSNKQSLARFNDCYVSITNKEIYGLRILIMSQKHINKPTSSGQTYGGKSLITITGPKTAQRQVLRSSDINCVSNDSVSPKVPSKYAKNNSNKTNSNFVVDENNSENALKKNIANVPNANITKLTCDKTDYALIKFDEECEFDIVKVTRLNYEKISSIQIGKNYSIQYSAKWYIAKVLYIGSLQSCRGEFSKISEYKNINSNSTNSVKKNNSISTDEILKITSSDTMNDSNNSKIADLERALLDKEIYIKNLETQLNKQKEQNESLKNTFNKDQIKKFKDLCVNFMRIFGDQFDFSNIPLLNCNEEGEYYVLSNNYPEIKIKKEFKNKLEAYVSSPNETPLAAFRKVISNLIKNLETWAINTRLSMLVTFSKELNASYEYVINFKPGWSFALAEAEITKMCSERRRDLKKLGYVFSNEKDERGLYEIVRKPQEYSYNDDNINNQNVEIEKKSNENHMDEQSDGSDNDNDDLGLELRDDDDDDEIIYSSRKRKSVLSNLED</sequence>
<evidence type="ECO:0000313" key="3">
    <source>
        <dbReference type="EMBL" id="CAF0821714.1"/>
    </source>
</evidence>
<feature type="region of interest" description="Disordered" evidence="2">
    <location>
        <begin position="1210"/>
        <end position="1240"/>
    </location>
</feature>
<feature type="coiled-coil region" evidence="1">
    <location>
        <begin position="993"/>
        <end position="1034"/>
    </location>
</feature>
<comment type="caution">
    <text evidence="3">The sequence shown here is derived from an EMBL/GenBank/DDBJ whole genome shotgun (WGS) entry which is preliminary data.</text>
</comment>
<organism evidence="3 4">
    <name type="scientific">Brachionus calyciflorus</name>
    <dbReference type="NCBI Taxonomy" id="104777"/>
    <lineage>
        <taxon>Eukaryota</taxon>
        <taxon>Metazoa</taxon>
        <taxon>Spiralia</taxon>
        <taxon>Gnathifera</taxon>
        <taxon>Rotifera</taxon>
        <taxon>Eurotatoria</taxon>
        <taxon>Monogononta</taxon>
        <taxon>Pseudotrocha</taxon>
        <taxon>Ploima</taxon>
        <taxon>Brachionidae</taxon>
        <taxon>Brachionus</taxon>
    </lineage>
</organism>